<dbReference type="Proteomes" id="UP000649739">
    <property type="component" value="Unassembled WGS sequence"/>
</dbReference>
<dbReference type="EMBL" id="BMQB01000001">
    <property type="protein sequence ID" value="GGJ80021.1"/>
    <property type="molecule type" value="Genomic_DNA"/>
</dbReference>
<organism evidence="3 4">
    <name type="scientific">Pilimelia anulata</name>
    <dbReference type="NCBI Taxonomy" id="53371"/>
    <lineage>
        <taxon>Bacteria</taxon>
        <taxon>Bacillati</taxon>
        <taxon>Actinomycetota</taxon>
        <taxon>Actinomycetes</taxon>
        <taxon>Micromonosporales</taxon>
        <taxon>Micromonosporaceae</taxon>
        <taxon>Pilimelia</taxon>
    </lineage>
</organism>
<accession>A0A8J3F7T9</accession>
<reference evidence="3" key="1">
    <citation type="journal article" date="2014" name="Int. J. Syst. Evol. Microbiol.">
        <title>Complete genome sequence of Corynebacterium casei LMG S-19264T (=DSM 44701T), isolated from a smear-ripened cheese.</title>
        <authorList>
            <consortium name="US DOE Joint Genome Institute (JGI-PGF)"/>
            <person name="Walter F."/>
            <person name="Albersmeier A."/>
            <person name="Kalinowski J."/>
            <person name="Ruckert C."/>
        </authorList>
    </citation>
    <scope>NUCLEOTIDE SEQUENCE</scope>
    <source>
        <strain evidence="3">JCM 3090</strain>
    </source>
</reference>
<feature type="transmembrane region" description="Helical" evidence="2">
    <location>
        <begin position="59"/>
        <end position="83"/>
    </location>
</feature>
<protein>
    <submittedName>
        <fullName evidence="3">Uncharacterized protein</fullName>
    </submittedName>
</protein>
<feature type="region of interest" description="Disordered" evidence="1">
    <location>
        <begin position="322"/>
        <end position="351"/>
    </location>
</feature>
<comment type="caution">
    <text evidence="3">The sequence shown here is derived from an EMBL/GenBank/DDBJ whole genome shotgun (WGS) entry which is preliminary data.</text>
</comment>
<dbReference type="AlphaFoldDB" id="A0A8J3F7T9"/>
<evidence type="ECO:0000256" key="2">
    <source>
        <dbReference type="SAM" id="Phobius"/>
    </source>
</evidence>
<keyword evidence="2" id="KW-0472">Membrane</keyword>
<evidence type="ECO:0000256" key="1">
    <source>
        <dbReference type="SAM" id="MobiDB-lite"/>
    </source>
</evidence>
<keyword evidence="2" id="KW-0812">Transmembrane</keyword>
<gene>
    <name evidence="3" type="ORF">GCM10010123_07370</name>
</gene>
<feature type="transmembrane region" description="Helical" evidence="2">
    <location>
        <begin position="179"/>
        <end position="197"/>
    </location>
</feature>
<feature type="transmembrane region" description="Helical" evidence="2">
    <location>
        <begin position="21"/>
        <end position="39"/>
    </location>
</feature>
<feature type="transmembrane region" description="Helical" evidence="2">
    <location>
        <begin position="152"/>
        <end position="173"/>
    </location>
</feature>
<name>A0A8J3F7T9_9ACTN</name>
<keyword evidence="4" id="KW-1185">Reference proteome</keyword>
<sequence length="351" mass="36326">MTTERDLAAAAAARARVDQQALWSVAVGFPALVSVLRLWVEAGGDLQTTLLLVANVGSINLVAALVVTAAWLAAAVLIAMFAVGQLTLPGLDDGPRRPWRMRFARVAAGTPTPLKVVVFAFAALTWQLLYLPVLLFAAAVVFGPAHWRWRQWAALGVGYALVAAVPLVDAVAAGEPLPALLLVAPAVLIAAGAARPVPAPLAPLFSRLAQAATAVLVGLAAVPVITAGSVLPLSVLAVDPAPGTTPPPGGPAVVPRIVRGHVVEVNDATTALLHEHGGVEFIPNGAILRRVLCPDASQTPRYRLWAYGIHLEDSVLQGLGRARRPSREVDPACRAGQAAPGDAGGTPENRS</sequence>
<proteinExistence type="predicted"/>
<dbReference type="RefSeq" id="WP_189168541.1">
    <property type="nucleotide sequence ID" value="NZ_BMQB01000001.1"/>
</dbReference>
<evidence type="ECO:0000313" key="3">
    <source>
        <dbReference type="EMBL" id="GGJ80021.1"/>
    </source>
</evidence>
<feature type="transmembrane region" description="Helical" evidence="2">
    <location>
        <begin position="209"/>
        <end position="231"/>
    </location>
</feature>
<reference evidence="3" key="2">
    <citation type="submission" date="2020-09" db="EMBL/GenBank/DDBJ databases">
        <authorList>
            <person name="Sun Q."/>
            <person name="Ohkuma M."/>
        </authorList>
    </citation>
    <scope>NUCLEOTIDE SEQUENCE</scope>
    <source>
        <strain evidence="3">JCM 3090</strain>
    </source>
</reference>
<keyword evidence="2" id="KW-1133">Transmembrane helix</keyword>
<feature type="transmembrane region" description="Helical" evidence="2">
    <location>
        <begin position="128"/>
        <end position="145"/>
    </location>
</feature>
<evidence type="ECO:0000313" key="4">
    <source>
        <dbReference type="Proteomes" id="UP000649739"/>
    </source>
</evidence>